<dbReference type="AlphaFoldDB" id="A0A2P8AG21"/>
<accession>A0A2P8AG21</accession>
<evidence type="ECO:0000313" key="3">
    <source>
        <dbReference type="Proteomes" id="UP000243723"/>
    </source>
</evidence>
<dbReference type="PANTHER" id="PTHR37540:SF5">
    <property type="entry name" value="TRANSCRIPTION FACTOR DOMAIN-CONTAINING PROTEIN"/>
    <property type="match status" value="1"/>
</dbReference>
<dbReference type="Proteomes" id="UP000243723">
    <property type="component" value="Unassembled WGS sequence"/>
</dbReference>
<evidence type="ECO:0000256" key="1">
    <source>
        <dbReference type="SAM" id="MobiDB-lite"/>
    </source>
</evidence>
<dbReference type="Pfam" id="PF11951">
    <property type="entry name" value="Fungal_trans_2"/>
    <property type="match status" value="1"/>
</dbReference>
<dbReference type="STRING" id="40998.A0A2P8AG21"/>
<reference evidence="2 3" key="1">
    <citation type="submission" date="2017-05" db="EMBL/GenBank/DDBJ databases">
        <title>Draft genome sequence of Elsinoe australis.</title>
        <authorList>
            <person name="Cheng Q."/>
        </authorList>
    </citation>
    <scope>NUCLEOTIDE SEQUENCE [LARGE SCALE GENOMIC DNA]</scope>
    <source>
        <strain evidence="2 3">NL1</strain>
    </source>
</reference>
<dbReference type="EMBL" id="NHZQ01000010">
    <property type="protein sequence ID" value="PSK59415.1"/>
    <property type="molecule type" value="Genomic_DNA"/>
</dbReference>
<dbReference type="InterPro" id="IPR021858">
    <property type="entry name" value="Fun_TF"/>
</dbReference>
<dbReference type="PANTHER" id="PTHR37540">
    <property type="entry name" value="TRANSCRIPTION FACTOR (ACR-2), PUTATIVE-RELATED-RELATED"/>
    <property type="match status" value="1"/>
</dbReference>
<proteinExistence type="predicted"/>
<feature type="region of interest" description="Disordered" evidence="1">
    <location>
        <begin position="77"/>
        <end position="140"/>
    </location>
</feature>
<comment type="caution">
    <text evidence="2">The sequence shown here is derived from an EMBL/GenBank/DDBJ whole genome shotgun (WGS) entry which is preliminary data.</text>
</comment>
<feature type="region of interest" description="Disordered" evidence="1">
    <location>
        <begin position="1"/>
        <end position="23"/>
    </location>
</feature>
<organism evidence="2 3">
    <name type="scientific">Elsinoe australis</name>
    <dbReference type="NCBI Taxonomy" id="40998"/>
    <lineage>
        <taxon>Eukaryota</taxon>
        <taxon>Fungi</taxon>
        <taxon>Dikarya</taxon>
        <taxon>Ascomycota</taxon>
        <taxon>Pezizomycotina</taxon>
        <taxon>Dothideomycetes</taxon>
        <taxon>Dothideomycetidae</taxon>
        <taxon>Myriangiales</taxon>
        <taxon>Elsinoaceae</taxon>
        <taxon>Elsinoe</taxon>
    </lineage>
</organism>
<evidence type="ECO:0000313" key="2">
    <source>
        <dbReference type="EMBL" id="PSK59415.1"/>
    </source>
</evidence>
<name>A0A2P8AG21_9PEZI</name>
<dbReference type="OrthoDB" id="4159781at2759"/>
<protein>
    <submittedName>
        <fullName evidence="2">Factor arrest protein 11</fullName>
    </submittedName>
</protein>
<gene>
    <name evidence="2" type="ORF">B9Z65_3739</name>
</gene>
<sequence length="345" mass="37569">MSPVTKVCKPRTKSGCPIERRSSPESKLAQVDFEFLNFSHPSEAKDSKFRKRVRSHVTRHQHQREQLALTAARLASATPRPGRLSDSALPQVHFDSSNSPCQTPAPSLSPSPSPSVISPTYVDSRAVTPTPGLTPSPSPPSFAFGQGVRTDLYPLEWGPSIPIVLSHYLSTIAAQTSLFNGPQGTYFLHKIWFPFLLSSPVSQHALLLLSASHLSSQNGPKAHSISLPELRGIAISAINTSLLDSNTRSSDPVIAAILLLATYEITYGHEATYRMHMSGLQRLILMRGGLGRLGQSKLLQRMLLWLDSNAAYKTGRDIMFPLHIFPADELHPAPEPGRLGGVAHG</sequence>
<keyword evidence="3" id="KW-1185">Reference proteome</keyword>